<gene>
    <name evidence="2" type="ORF">CONPUDRAFT_80062</name>
</gene>
<evidence type="ECO:0000313" key="2">
    <source>
        <dbReference type="EMBL" id="EIW85482.1"/>
    </source>
</evidence>
<dbReference type="RefSeq" id="XP_007764316.1">
    <property type="nucleotide sequence ID" value="XM_007766126.1"/>
</dbReference>
<feature type="region of interest" description="Disordered" evidence="1">
    <location>
        <begin position="44"/>
        <end position="67"/>
    </location>
</feature>
<comment type="caution">
    <text evidence="2">The sequence shown here is derived from an EMBL/GenBank/DDBJ whole genome shotgun (WGS) entry which is preliminary data.</text>
</comment>
<reference evidence="3" key="1">
    <citation type="journal article" date="2012" name="Science">
        <title>The Paleozoic origin of enzymatic lignin decomposition reconstructed from 31 fungal genomes.</title>
        <authorList>
            <person name="Floudas D."/>
            <person name="Binder M."/>
            <person name="Riley R."/>
            <person name="Barry K."/>
            <person name="Blanchette R.A."/>
            <person name="Henrissat B."/>
            <person name="Martinez A.T."/>
            <person name="Otillar R."/>
            <person name="Spatafora J.W."/>
            <person name="Yadav J.S."/>
            <person name="Aerts A."/>
            <person name="Benoit I."/>
            <person name="Boyd A."/>
            <person name="Carlson A."/>
            <person name="Copeland A."/>
            <person name="Coutinho P.M."/>
            <person name="de Vries R.P."/>
            <person name="Ferreira P."/>
            <person name="Findley K."/>
            <person name="Foster B."/>
            <person name="Gaskell J."/>
            <person name="Glotzer D."/>
            <person name="Gorecki P."/>
            <person name="Heitman J."/>
            <person name="Hesse C."/>
            <person name="Hori C."/>
            <person name="Igarashi K."/>
            <person name="Jurgens J.A."/>
            <person name="Kallen N."/>
            <person name="Kersten P."/>
            <person name="Kohler A."/>
            <person name="Kuees U."/>
            <person name="Kumar T.K.A."/>
            <person name="Kuo A."/>
            <person name="LaButti K."/>
            <person name="Larrondo L.F."/>
            <person name="Lindquist E."/>
            <person name="Ling A."/>
            <person name="Lombard V."/>
            <person name="Lucas S."/>
            <person name="Lundell T."/>
            <person name="Martin R."/>
            <person name="McLaughlin D.J."/>
            <person name="Morgenstern I."/>
            <person name="Morin E."/>
            <person name="Murat C."/>
            <person name="Nagy L.G."/>
            <person name="Nolan M."/>
            <person name="Ohm R.A."/>
            <person name="Patyshakuliyeva A."/>
            <person name="Rokas A."/>
            <person name="Ruiz-Duenas F.J."/>
            <person name="Sabat G."/>
            <person name="Salamov A."/>
            <person name="Samejima M."/>
            <person name="Schmutz J."/>
            <person name="Slot J.C."/>
            <person name="St John F."/>
            <person name="Stenlid J."/>
            <person name="Sun H."/>
            <person name="Sun S."/>
            <person name="Syed K."/>
            <person name="Tsang A."/>
            <person name="Wiebenga A."/>
            <person name="Young D."/>
            <person name="Pisabarro A."/>
            <person name="Eastwood D.C."/>
            <person name="Martin F."/>
            <person name="Cullen D."/>
            <person name="Grigoriev I.V."/>
            <person name="Hibbett D.S."/>
        </authorList>
    </citation>
    <scope>NUCLEOTIDE SEQUENCE [LARGE SCALE GENOMIC DNA]</scope>
    <source>
        <strain evidence="3">RWD-64-598 SS2</strain>
    </source>
</reference>
<feature type="compositionally biased region" description="Basic and acidic residues" evidence="1">
    <location>
        <begin position="56"/>
        <end position="67"/>
    </location>
</feature>
<keyword evidence="3" id="KW-1185">Reference proteome</keyword>
<dbReference type="EMBL" id="JH711574">
    <property type="protein sequence ID" value="EIW85482.1"/>
    <property type="molecule type" value="Genomic_DNA"/>
</dbReference>
<name>A0A5M3N272_CONPW</name>
<protein>
    <submittedName>
        <fullName evidence="2">Uncharacterized protein</fullName>
    </submittedName>
</protein>
<accession>A0A5M3N272</accession>
<evidence type="ECO:0000313" key="3">
    <source>
        <dbReference type="Proteomes" id="UP000053558"/>
    </source>
</evidence>
<evidence type="ECO:0000256" key="1">
    <source>
        <dbReference type="SAM" id="MobiDB-lite"/>
    </source>
</evidence>
<proteinExistence type="predicted"/>
<dbReference type="GeneID" id="19210021"/>
<dbReference type="AlphaFoldDB" id="A0A5M3N272"/>
<dbReference type="KEGG" id="cput:CONPUDRAFT_80062"/>
<organism evidence="2 3">
    <name type="scientific">Coniophora puteana (strain RWD-64-598)</name>
    <name type="common">Brown rot fungus</name>
    <dbReference type="NCBI Taxonomy" id="741705"/>
    <lineage>
        <taxon>Eukaryota</taxon>
        <taxon>Fungi</taxon>
        <taxon>Dikarya</taxon>
        <taxon>Basidiomycota</taxon>
        <taxon>Agaricomycotina</taxon>
        <taxon>Agaricomycetes</taxon>
        <taxon>Agaricomycetidae</taxon>
        <taxon>Boletales</taxon>
        <taxon>Coniophorineae</taxon>
        <taxon>Coniophoraceae</taxon>
        <taxon>Coniophora</taxon>
    </lineage>
</organism>
<dbReference type="Proteomes" id="UP000053558">
    <property type="component" value="Unassembled WGS sequence"/>
</dbReference>
<sequence length="67" mass="7795">MACRQELVWAVVKHAKNRRWERSEAVNALAFCSLPRIWSRHRVEDRAVGSKKKKHVNGDHRSSKSIS</sequence>